<dbReference type="EMBL" id="CATOUU010000748">
    <property type="protein sequence ID" value="CAI9945690.1"/>
    <property type="molecule type" value="Genomic_DNA"/>
</dbReference>
<sequence length="120" mass="14275">MKDLNEFNSLYLLLNLHPLGYTYGLVAKDHLDIIWSGINKNYQSQLNMSQEAKLTIQAENREQNFEFQFWFLRAYAVFSKRQLRYHIETYRNINTGTKSPISHEKSVNRNIVDSLVRLVY</sequence>
<evidence type="ECO:0000313" key="2">
    <source>
        <dbReference type="EMBL" id="CAL6094602.1"/>
    </source>
</evidence>
<organism evidence="1">
    <name type="scientific">Hexamita inflata</name>
    <dbReference type="NCBI Taxonomy" id="28002"/>
    <lineage>
        <taxon>Eukaryota</taxon>
        <taxon>Metamonada</taxon>
        <taxon>Diplomonadida</taxon>
        <taxon>Hexamitidae</taxon>
        <taxon>Hexamitinae</taxon>
        <taxon>Hexamita</taxon>
    </lineage>
</organism>
<comment type="caution">
    <text evidence="1">The sequence shown here is derived from an EMBL/GenBank/DDBJ whole genome shotgun (WGS) entry which is preliminary data.</text>
</comment>
<proteinExistence type="predicted"/>
<reference evidence="2 3" key="2">
    <citation type="submission" date="2024-07" db="EMBL/GenBank/DDBJ databases">
        <authorList>
            <person name="Akdeniz Z."/>
        </authorList>
    </citation>
    <scope>NUCLEOTIDE SEQUENCE [LARGE SCALE GENOMIC DNA]</scope>
</reference>
<dbReference type="Proteomes" id="UP001642409">
    <property type="component" value="Unassembled WGS sequence"/>
</dbReference>
<accession>A0AA86PSU8</accession>
<evidence type="ECO:0000313" key="1">
    <source>
        <dbReference type="EMBL" id="CAI9945690.1"/>
    </source>
</evidence>
<reference evidence="1" key="1">
    <citation type="submission" date="2023-06" db="EMBL/GenBank/DDBJ databases">
        <authorList>
            <person name="Kurt Z."/>
        </authorList>
    </citation>
    <scope>NUCLEOTIDE SEQUENCE</scope>
</reference>
<dbReference type="EMBL" id="CAXDID020000468">
    <property type="protein sequence ID" value="CAL6094602.1"/>
    <property type="molecule type" value="Genomic_DNA"/>
</dbReference>
<gene>
    <name evidence="1" type="ORF">HINF_LOCUS33335</name>
    <name evidence="2" type="ORF">HINF_LOCUS67547</name>
</gene>
<protein>
    <submittedName>
        <fullName evidence="2">Hypothetical_protein</fullName>
    </submittedName>
</protein>
<dbReference type="AlphaFoldDB" id="A0AA86PSU8"/>
<evidence type="ECO:0000313" key="3">
    <source>
        <dbReference type="Proteomes" id="UP001642409"/>
    </source>
</evidence>
<keyword evidence="3" id="KW-1185">Reference proteome</keyword>
<name>A0AA86PSU8_9EUKA</name>